<protein>
    <recommendedName>
        <fullName evidence="4">Eisosome protein 1</fullName>
    </recommendedName>
</protein>
<feature type="compositionally biased region" description="Basic and acidic residues" evidence="1">
    <location>
        <begin position="519"/>
        <end position="570"/>
    </location>
</feature>
<feature type="region of interest" description="Disordered" evidence="1">
    <location>
        <begin position="260"/>
        <end position="294"/>
    </location>
</feature>
<dbReference type="InterPro" id="IPR024527">
    <property type="entry name" value="Eisosome1"/>
</dbReference>
<feature type="region of interest" description="Disordered" evidence="1">
    <location>
        <begin position="1"/>
        <end position="215"/>
    </location>
</feature>
<feature type="compositionally biased region" description="Low complexity" evidence="1">
    <location>
        <begin position="575"/>
        <end position="585"/>
    </location>
</feature>
<dbReference type="GO" id="GO:0070941">
    <property type="term" value="P:eisosome assembly"/>
    <property type="evidence" value="ECO:0007669"/>
    <property type="project" value="TreeGrafter"/>
</dbReference>
<feature type="compositionally biased region" description="Basic and acidic residues" evidence="1">
    <location>
        <begin position="811"/>
        <end position="822"/>
    </location>
</feature>
<feature type="region of interest" description="Disordered" evidence="1">
    <location>
        <begin position="711"/>
        <end position="822"/>
    </location>
</feature>
<evidence type="ECO:0008006" key="4">
    <source>
        <dbReference type="Google" id="ProtNLM"/>
    </source>
</evidence>
<evidence type="ECO:0000313" key="2">
    <source>
        <dbReference type="EMBL" id="KAK3378041.1"/>
    </source>
</evidence>
<accession>A0AAE0NBX1</accession>
<organism evidence="2 3">
    <name type="scientific">Podospora didyma</name>
    <dbReference type="NCBI Taxonomy" id="330526"/>
    <lineage>
        <taxon>Eukaryota</taxon>
        <taxon>Fungi</taxon>
        <taxon>Dikarya</taxon>
        <taxon>Ascomycota</taxon>
        <taxon>Pezizomycotina</taxon>
        <taxon>Sordariomycetes</taxon>
        <taxon>Sordariomycetidae</taxon>
        <taxon>Sordariales</taxon>
        <taxon>Podosporaceae</taxon>
        <taxon>Podospora</taxon>
    </lineage>
</organism>
<dbReference type="PANTHER" id="PTHR28298:SF1">
    <property type="entry name" value="EISOSOME PROTEIN 1"/>
    <property type="match status" value="1"/>
</dbReference>
<dbReference type="Pfam" id="PF12757">
    <property type="entry name" value="Eisosome1"/>
    <property type="match status" value="1"/>
</dbReference>
<feature type="region of interest" description="Disordered" evidence="1">
    <location>
        <begin position="319"/>
        <end position="341"/>
    </location>
</feature>
<feature type="compositionally biased region" description="Low complexity" evidence="1">
    <location>
        <begin position="761"/>
        <end position="774"/>
    </location>
</feature>
<feature type="compositionally biased region" description="Polar residues" evidence="1">
    <location>
        <begin position="711"/>
        <end position="723"/>
    </location>
</feature>
<feature type="region of interest" description="Disordered" evidence="1">
    <location>
        <begin position="519"/>
        <end position="694"/>
    </location>
</feature>
<feature type="compositionally biased region" description="Low complexity" evidence="1">
    <location>
        <begin position="186"/>
        <end position="198"/>
    </location>
</feature>
<feature type="compositionally biased region" description="Low complexity" evidence="1">
    <location>
        <begin position="68"/>
        <end position="78"/>
    </location>
</feature>
<dbReference type="PANTHER" id="PTHR28298">
    <property type="entry name" value="EISOSOME PROTEIN 1"/>
    <property type="match status" value="1"/>
</dbReference>
<name>A0AAE0NBX1_9PEZI</name>
<dbReference type="EMBL" id="JAULSW010000006">
    <property type="protein sequence ID" value="KAK3378041.1"/>
    <property type="molecule type" value="Genomic_DNA"/>
</dbReference>
<sequence length="822" mass="89551">MGSSSLTQTAHANDGPNRSGRLRYANAEDLPSFPSSGLKKDGAAASVAASLGWANSKSPELPKPHTTSSSASAAALLANDNKMGPPRDRDPQHGQRSSAGSQAAILAAGSANRHQHRLSEPPSLWGSSAANLAFKANKTPPPPPTETPTLTQNGSMHAAKGAMAGSRPRALSSPQTPRDLYPDQENATANALSAATIAHRPSMRTSTNPIGDAGAVPWTTMDRQMFTSHPPVKLEVDEQRRSDVIHASAVAMAKQMYTQQQKTINNTTRARRSSSFTRQGHGGPANPSNEEQQASAGFGTLQEAAYRLAQERLAKLHDEHQKSRDYEEYYGSPGIPQRSKFGSIRGKLTRRRSASDGDLIEDQRRSQQIRQQMSLFNTKVTEVDEQKRTRDRETLLAAAQRNVKAQMKTMDDKLQAETGRIGSSNMGDWEVKAHAAAQARFDASRIESSRKIDIGGGKFMDKDEVDKIAAQRIQPLLDEINEKAEREREKIALLKLEEEKKKEEAERLKMREREVQEIHRKLKEQQKDDEKARQAEIKQAEKTRKEEEKAAKAEQKRIAKDAKHKDKEAEVSIPAAAETETEAVTKPVTDKEASPDNSQETTDIPEPVVTNEAPATTGGRSHALSIAFPKLQKHKHKDTPDKASPTSEDEQQTISPTSKVKSWLKTRFPRPRAKSSPVPVQPTKNNDEELSSKNAETGFIGGVALAKKLNGSASSLQNNSETASIREVAMAGRDEPGESSAAAARPVSPEERDVTRAAAESVSSMSSNNSSSSSLDNFQEARSDLGSGPLTPPRAVLKVPTASVSSGRRSPFRESRFSENLE</sequence>
<comment type="caution">
    <text evidence="2">The sequence shown here is derived from an EMBL/GenBank/DDBJ whole genome shotgun (WGS) entry which is preliminary data.</text>
</comment>
<gene>
    <name evidence="2" type="ORF">B0H63DRAFT_234283</name>
</gene>
<dbReference type="AlphaFoldDB" id="A0AAE0NBX1"/>
<feature type="compositionally biased region" description="Basic residues" evidence="1">
    <location>
        <begin position="662"/>
        <end position="673"/>
    </location>
</feature>
<dbReference type="Proteomes" id="UP001285441">
    <property type="component" value="Unassembled WGS sequence"/>
</dbReference>
<reference evidence="2" key="2">
    <citation type="submission" date="2023-06" db="EMBL/GenBank/DDBJ databases">
        <authorList>
            <consortium name="Lawrence Berkeley National Laboratory"/>
            <person name="Haridas S."/>
            <person name="Hensen N."/>
            <person name="Bonometti L."/>
            <person name="Westerberg I."/>
            <person name="Brannstrom I.O."/>
            <person name="Guillou S."/>
            <person name="Cros-Aarteil S."/>
            <person name="Calhoun S."/>
            <person name="Kuo A."/>
            <person name="Mondo S."/>
            <person name="Pangilinan J."/>
            <person name="Riley R."/>
            <person name="LaButti K."/>
            <person name="Andreopoulos B."/>
            <person name="Lipzen A."/>
            <person name="Chen C."/>
            <person name="Yanf M."/>
            <person name="Daum C."/>
            <person name="Ng V."/>
            <person name="Clum A."/>
            <person name="Steindorff A."/>
            <person name="Ohm R."/>
            <person name="Martin F."/>
            <person name="Silar P."/>
            <person name="Natvig D."/>
            <person name="Lalanne C."/>
            <person name="Gautier V."/>
            <person name="Ament-velasquez S.L."/>
            <person name="Kruys A."/>
            <person name="Hutchinson M.I."/>
            <person name="Powell A.J."/>
            <person name="Barry K."/>
            <person name="Miller A.N."/>
            <person name="Grigoriev I.V."/>
            <person name="Debuchy R."/>
            <person name="Gladieux P."/>
            <person name="Thoren M.H."/>
            <person name="Johannesson H."/>
        </authorList>
    </citation>
    <scope>NUCLEOTIDE SEQUENCE</scope>
    <source>
        <strain evidence="2">CBS 232.78</strain>
    </source>
</reference>
<proteinExistence type="predicted"/>
<evidence type="ECO:0000313" key="3">
    <source>
        <dbReference type="Proteomes" id="UP001285441"/>
    </source>
</evidence>
<feature type="compositionally biased region" description="Polar residues" evidence="1">
    <location>
        <begin position="1"/>
        <end position="11"/>
    </location>
</feature>
<evidence type="ECO:0000256" key="1">
    <source>
        <dbReference type="SAM" id="MobiDB-lite"/>
    </source>
</evidence>
<reference evidence="2" key="1">
    <citation type="journal article" date="2023" name="Mol. Phylogenet. Evol.">
        <title>Genome-scale phylogeny and comparative genomics of the fungal order Sordariales.</title>
        <authorList>
            <person name="Hensen N."/>
            <person name="Bonometti L."/>
            <person name="Westerberg I."/>
            <person name="Brannstrom I.O."/>
            <person name="Guillou S."/>
            <person name="Cros-Aarteil S."/>
            <person name="Calhoun S."/>
            <person name="Haridas S."/>
            <person name="Kuo A."/>
            <person name="Mondo S."/>
            <person name="Pangilinan J."/>
            <person name="Riley R."/>
            <person name="LaButti K."/>
            <person name="Andreopoulos B."/>
            <person name="Lipzen A."/>
            <person name="Chen C."/>
            <person name="Yan M."/>
            <person name="Daum C."/>
            <person name="Ng V."/>
            <person name="Clum A."/>
            <person name="Steindorff A."/>
            <person name="Ohm R.A."/>
            <person name="Martin F."/>
            <person name="Silar P."/>
            <person name="Natvig D.O."/>
            <person name="Lalanne C."/>
            <person name="Gautier V."/>
            <person name="Ament-Velasquez S.L."/>
            <person name="Kruys A."/>
            <person name="Hutchinson M.I."/>
            <person name="Powell A.J."/>
            <person name="Barry K."/>
            <person name="Miller A.N."/>
            <person name="Grigoriev I.V."/>
            <person name="Debuchy R."/>
            <person name="Gladieux P."/>
            <person name="Hiltunen Thoren M."/>
            <person name="Johannesson H."/>
        </authorList>
    </citation>
    <scope>NUCLEOTIDE SEQUENCE</scope>
    <source>
        <strain evidence="2">CBS 232.78</strain>
    </source>
</reference>
<keyword evidence="3" id="KW-1185">Reference proteome</keyword>